<dbReference type="Pfam" id="PF03087">
    <property type="entry name" value="BPS1"/>
    <property type="match status" value="1"/>
</dbReference>
<protein>
    <submittedName>
        <fullName evidence="2">Uncharacterized protein</fullName>
    </submittedName>
</protein>
<evidence type="ECO:0000313" key="3">
    <source>
        <dbReference type="Proteomes" id="UP001293593"/>
    </source>
</evidence>
<name>A0AAE1N9V1_9FABA</name>
<feature type="coiled-coil region" evidence="1">
    <location>
        <begin position="244"/>
        <end position="278"/>
    </location>
</feature>
<dbReference type="AlphaFoldDB" id="A0AAE1N9V1"/>
<organism evidence="2 3">
    <name type="scientific">Acacia crassicarpa</name>
    <name type="common">northern wattle</name>
    <dbReference type="NCBI Taxonomy" id="499986"/>
    <lineage>
        <taxon>Eukaryota</taxon>
        <taxon>Viridiplantae</taxon>
        <taxon>Streptophyta</taxon>
        <taxon>Embryophyta</taxon>
        <taxon>Tracheophyta</taxon>
        <taxon>Spermatophyta</taxon>
        <taxon>Magnoliopsida</taxon>
        <taxon>eudicotyledons</taxon>
        <taxon>Gunneridae</taxon>
        <taxon>Pentapetalae</taxon>
        <taxon>rosids</taxon>
        <taxon>fabids</taxon>
        <taxon>Fabales</taxon>
        <taxon>Fabaceae</taxon>
        <taxon>Caesalpinioideae</taxon>
        <taxon>mimosoid clade</taxon>
        <taxon>Acacieae</taxon>
        <taxon>Acacia</taxon>
    </lineage>
</organism>
<dbReference type="InterPro" id="IPR004320">
    <property type="entry name" value="BPS1_pln"/>
</dbReference>
<dbReference type="Proteomes" id="UP001293593">
    <property type="component" value="Unassembled WGS sequence"/>
</dbReference>
<keyword evidence="1" id="KW-0175">Coiled coil</keyword>
<dbReference type="EMBL" id="JAWXYG010000001">
    <property type="protein sequence ID" value="KAK4284731.1"/>
    <property type="molecule type" value="Genomic_DNA"/>
</dbReference>
<comment type="caution">
    <text evidence="2">The sequence shown here is derived from an EMBL/GenBank/DDBJ whole genome shotgun (WGS) entry which is preliminary data.</text>
</comment>
<evidence type="ECO:0000313" key="2">
    <source>
        <dbReference type="EMBL" id="KAK4284731.1"/>
    </source>
</evidence>
<keyword evidence="3" id="KW-1185">Reference proteome</keyword>
<proteinExistence type="predicted"/>
<dbReference type="GO" id="GO:0048367">
    <property type="term" value="P:shoot system development"/>
    <property type="evidence" value="ECO:0007669"/>
    <property type="project" value="InterPro"/>
</dbReference>
<reference evidence="2" key="1">
    <citation type="submission" date="2023-10" db="EMBL/GenBank/DDBJ databases">
        <title>Chromosome-level genome of the transformable northern wattle, Acacia crassicarpa.</title>
        <authorList>
            <person name="Massaro I."/>
            <person name="Sinha N.R."/>
            <person name="Poethig S."/>
            <person name="Leichty A.R."/>
        </authorList>
    </citation>
    <scope>NUCLEOTIDE SEQUENCE</scope>
    <source>
        <strain evidence="2">Acra3RX</strain>
        <tissue evidence="2">Leaf</tissue>
    </source>
</reference>
<dbReference type="PANTHER" id="PTHR33070">
    <property type="entry name" value="OS06G0725500 PROTEIN"/>
    <property type="match status" value="1"/>
</dbReference>
<gene>
    <name evidence="2" type="ORF">QN277_001519</name>
</gene>
<dbReference type="GO" id="GO:0048364">
    <property type="term" value="P:root development"/>
    <property type="evidence" value="ECO:0007669"/>
    <property type="project" value="InterPro"/>
</dbReference>
<accession>A0AAE1N9V1</accession>
<sequence>MAAIQSNPNVSYHMRSNSFPTASHPLVSQFEEHLNRLKSSASASSSSSLSHKLSGLQDLQDSTDKLLQLSTSQQVLAQDCSQKCVDELLDGSLRLLDICITAKDCLLQSKESVAEVQSAIRRRGAEAAFIVGAANYLASRKNVKKAIQKALRNIKGIRNDLIVKENDMLSMLKETEAATVSTLESLLSFISDPKGQSKQSRWSVISKLMHPKRVACDSQEIGINEFEKVDAFLKSAIKQKYASIDSFQGHLENLEICIQNLETEVECLSRKLIKTRVSLLNIFNN</sequence>
<evidence type="ECO:0000256" key="1">
    <source>
        <dbReference type="SAM" id="Coils"/>
    </source>
</evidence>
<dbReference type="PANTHER" id="PTHR33070:SF129">
    <property type="entry name" value="DUF241 DOMAIN PROTEIN"/>
    <property type="match status" value="1"/>
</dbReference>